<dbReference type="InterPro" id="IPR036663">
    <property type="entry name" value="Fumarylacetoacetase_C_sf"/>
</dbReference>
<evidence type="ECO:0000313" key="3">
    <source>
        <dbReference type="EMBL" id="MDQ0506449.1"/>
    </source>
</evidence>
<feature type="domain" description="Fumarylacetoacetase-like C-terminal" evidence="2">
    <location>
        <begin position="99"/>
        <end position="256"/>
    </location>
</feature>
<organism evidence="3 4">
    <name type="scientific">Xanthobacter agilis</name>
    <dbReference type="NCBI Taxonomy" id="47492"/>
    <lineage>
        <taxon>Bacteria</taxon>
        <taxon>Pseudomonadati</taxon>
        <taxon>Pseudomonadota</taxon>
        <taxon>Alphaproteobacteria</taxon>
        <taxon>Hyphomicrobiales</taxon>
        <taxon>Xanthobacteraceae</taxon>
        <taxon>Xanthobacter</taxon>
    </lineage>
</organism>
<protein>
    <submittedName>
        <fullName evidence="3">2-keto-4-pentenoate hydratase</fullName>
        <ecNumber evidence="3">4.2.1.80</ecNumber>
    </submittedName>
</protein>
<evidence type="ECO:0000256" key="1">
    <source>
        <dbReference type="ARBA" id="ARBA00023239"/>
    </source>
</evidence>
<dbReference type="InterPro" id="IPR011234">
    <property type="entry name" value="Fumarylacetoacetase-like_C"/>
</dbReference>
<dbReference type="Proteomes" id="UP001241747">
    <property type="component" value="Unassembled WGS sequence"/>
</dbReference>
<dbReference type="PANTHER" id="PTHR30143:SF0">
    <property type="entry name" value="2-KETO-4-PENTENOATE HYDRATASE"/>
    <property type="match status" value="1"/>
</dbReference>
<dbReference type="RefSeq" id="WP_237346585.1">
    <property type="nucleotide sequence ID" value="NZ_JABWGX010000021.1"/>
</dbReference>
<dbReference type="Gene3D" id="3.90.850.10">
    <property type="entry name" value="Fumarylacetoacetase-like, C-terminal domain"/>
    <property type="match status" value="1"/>
</dbReference>
<gene>
    <name evidence="3" type="ORF">QOZ94_003258</name>
</gene>
<dbReference type="GO" id="GO:0008684">
    <property type="term" value="F:2-oxopent-4-enoate hydratase activity"/>
    <property type="evidence" value="ECO:0007669"/>
    <property type="project" value="UniProtKB-EC"/>
</dbReference>
<comment type="caution">
    <text evidence="3">The sequence shown here is derived from an EMBL/GenBank/DDBJ whole genome shotgun (WGS) entry which is preliminary data.</text>
</comment>
<reference evidence="3 4" key="1">
    <citation type="submission" date="2023-07" db="EMBL/GenBank/DDBJ databases">
        <title>Genomic Encyclopedia of Type Strains, Phase IV (KMG-IV): sequencing the most valuable type-strain genomes for metagenomic binning, comparative biology and taxonomic classification.</title>
        <authorList>
            <person name="Goeker M."/>
        </authorList>
    </citation>
    <scope>NUCLEOTIDE SEQUENCE [LARGE SCALE GENOMIC DNA]</scope>
    <source>
        <strain evidence="3 4">DSM 3770</strain>
    </source>
</reference>
<dbReference type="EMBL" id="JAUSVY010000007">
    <property type="protein sequence ID" value="MDQ0506449.1"/>
    <property type="molecule type" value="Genomic_DNA"/>
</dbReference>
<sequence>MTAEHILAAADRLAAAARAGRPCEPVRDLIGLDLDAAYQVQFVNTSRALDEGRRLVGRKIGLTSKAVQQQLGVGQPDFGVLFADMEYCDGEEVPFVRLMQPKAEAEIAFVLGRDLAARDVTPTEVIGAIDYVAPAIEIVGSRVENWDIRISDTIADNASSGCYVIGGPIRRLDGMDLAGTTMALHRNGLAASFGGGAACLGNPLTAVLWLARTCAALEMPLKAGDVVLSGALGPMVAIAPGDVLEARIGGLGTVKVSIGIHSTAEKNP</sequence>
<evidence type="ECO:0000313" key="4">
    <source>
        <dbReference type="Proteomes" id="UP001241747"/>
    </source>
</evidence>
<keyword evidence="4" id="KW-1185">Reference proteome</keyword>
<name>A0ABU0LH38_XANAG</name>
<proteinExistence type="predicted"/>
<dbReference type="EC" id="4.2.1.80" evidence="3"/>
<dbReference type="PANTHER" id="PTHR30143">
    <property type="entry name" value="ACID HYDRATASE"/>
    <property type="match status" value="1"/>
</dbReference>
<accession>A0ABU0LH38</accession>
<dbReference type="Pfam" id="PF01557">
    <property type="entry name" value="FAA_hydrolase"/>
    <property type="match status" value="1"/>
</dbReference>
<keyword evidence="1 3" id="KW-0456">Lyase</keyword>
<dbReference type="SUPFAM" id="SSF56529">
    <property type="entry name" value="FAH"/>
    <property type="match status" value="1"/>
</dbReference>
<evidence type="ECO:0000259" key="2">
    <source>
        <dbReference type="Pfam" id="PF01557"/>
    </source>
</evidence>
<dbReference type="InterPro" id="IPR050772">
    <property type="entry name" value="Hydratase-Decarb/MhpD_sf"/>
</dbReference>